<feature type="domain" description="DUF3592" evidence="2">
    <location>
        <begin position="40"/>
        <end position="127"/>
    </location>
</feature>
<name>A0A318JAH4_9NEIS</name>
<keyword evidence="1" id="KW-0472">Membrane</keyword>
<accession>A0A318JAH4</accession>
<reference evidence="3 4" key="1">
    <citation type="submission" date="2018-05" db="EMBL/GenBank/DDBJ databases">
        <title>Genomic Encyclopedia of Type Strains, Phase IV (KMG-IV): sequencing the most valuable type-strain genomes for metagenomic binning, comparative biology and taxonomic classification.</title>
        <authorList>
            <person name="Goeker M."/>
        </authorList>
    </citation>
    <scope>NUCLEOTIDE SEQUENCE [LARGE SCALE GENOMIC DNA]</scope>
    <source>
        <strain evidence="3 4">DSM 25134</strain>
    </source>
</reference>
<organism evidence="3 4">
    <name type="scientific">Aquitalea magnusonii</name>
    <dbReference type="NCBI Taxonomy" id="332411"/>
    <lineage>
        <taxon>Bacteria</taxon>
        <taxon>Pseudomonadati</taxon>
        <taxon>Pseudomonadota</taxon>
        <taxon>Betaproteobacteria</taxon>
        <taxon>Neisseriales</taxon>
        <taxon>Chromobacteriaceae</taxon>
        <taxon>Aquitalea</taxon>
    </lineage>
</organism>
<gene>
    <name evidence="3" type="ORF">DFR38_11343</name>
</gene>
<dbReference type="RefSeq" id="WP_082693226.1">
    <property type="nucleotide sequence ID" value="NZ_LNQU01000001.1"/>
</dbReference>
<comment type="caution">
    <text evidence="3">The sequence shown here is derived from an EMBL/GenBank/DDBJ whole genome shotgun (WGS) entry which is preliminary data.</text>
</comment>
<dbReference type="Proteomes" id="UP000248395">
    <property type="component" value="Unassembled WGS sequence"/>
</dbReference>
<dbReference type="EMBL" id="QJKC01000013">
    <property type="protein sequence ID" value="PXX44361.1"/>
    <property type="molecule type" value="Genomic_DNA"/>
</dbReference>
<evidence type="ECO:0000313" key="4">
    <source>
        <dbReference type="Proteomes" id="UP000248395"/>
    </source>
</evidence>
<evidence type="ECO:0000313" key="3">
    <source>
        <dbReference type="EMBL" id="PXX44361.1"/>
    </source>
</evidence>
<dbReference type="Pfam" id="PF12158">
    <property type="entry name" value="DUF3592"/>
    <property type="match status" value="1"/>
</dbReference>
<feature type="transmembrane region" description="Helical" evidence="1">
    <location>
        <begin position="7"/>
        <end position="28"/>
    </location>
</feature>
<keyword evidence="4" id="KW-1185">Reference proteome</keyword>
<dbReference type="AlphaFoldDB" id="A0A318JAH4"/>
<sequence>MPLSPRLQTSILMLAFLLSLSGLVYLLLDPARSVSHWQPAPGHVESSRILVSSPPEHPDQIHWEPYVQYLYTVNGELYHGDQLYAVAAGLPGDHSSAEDITRRFPAGKAVVVYYNPQQPTRAVLIRAGDSSIGSGQFILAALSTLFGWALFDRLLQRWRLGRSHRVVSHG</sequence>
<evidence type="ECO:0000256" key="1">
    <source>
        <dbReference type="SAM" id="Phobius"/>
    </source>
</evidence>
<dbReference type="OrthoDB" id="8587755at2"/>
<proteinExistence type="predicted"/>
<evidence type="ECO:0000259" key="2">
    <source>
        <dbReference type="Pfam" id="PF12158"/>
    </source>
</evidence>
<keyword evidence="1" id="KW-1133">Transmembrane helix</keyword>
<dbReference type="InterPro" id="IPR021994">
    <property type="entry name" value="DUF3592"/>
</dbReference>
<protein>
    <submittedName>
        <fullName evidence="3">Uncharacterized protein DUF3592</fullName>
    </submittedName>
</protein>
<keyword evidence="1" id="KW-0812">Transmembrane</keyword>